<gene>
    <name evidence="2" type="ORF">ABIQ69_14895</name>
</gene>
<reference evidence="2" key="1">
    <citation type="submission" date="2024-05" db="EMBL/GenBank/DDBJ databases">
        <authorList>
            <person name="Yu L."/>
        </authorList>
    </citation>
    <scope>NUCLEOTIDE SEQUENCE</scope>
    <source>
        <strain evidence="2">G08B096</strain>
    </source>
</reference>
<dbReference type="EMBL" id="CP158374">
    <property type="protein sequence ID" value="XBX81890.1"/>
    <property type="molecule type" value="Genomic_DNA"/>
</dbReference>
<evidence type="ECO:0000313" key="2">
    <source>
        <dbReference type="EMBL" id="XBX81890.1"/>
    </source>
</evidence>
<dbReference type="RefSeq" id="WP_350347912.1">
    <property type="nucleotide sequence ID" value="NZ_CP158374.1"/>
</dbReference>
<dbReference type="SMART" id="SM00974">
    <property type="entry name" value="T5orf172"/>
    <property type="match status" value="1"/>
</dbReference>
<sequence>MIIRCGIRSADGTACAEPAESGAPLPLCTTHLLAAHDWVERSVGTADLLPAPCTACGHPVGRRYPAGLVCERCDWRVGDVPDLELGSPAIDVVYYVRWRDRVKIGTSASPRRRLAALPVEEVLAFERGDRLVERRRHEQFAAHRHPGTEWFAIHDELLAHIAELRAGVDDPWALVDRWTAHALAARA</sequence>
<feature type="domain" description="Bacteriophage T5 Orf172 DNA-binding" evidence="1">
    <location>
        <begin position="96"/>
        <end position="164"/>
    </location>
</feature>
<organism evidence="2">
    <name type="scientific">Agromyces sp. G08B096</name>
    <dbReference type="NCBI Taxonomy" id="3156399"/>
    <lineage>
        <taxon>Bacteria</taxon>
        <taxon>Bacillati</taxon>
        <taxon>Actinomycetota</taxon>
        <taxon>Actinomycetes</taxon>
        <taxon>Micrococcales</taxon>
        <taxon>Microbacteriaceae</taxon>
        <taxon>Agromyces</taxon>
    </lineage>
</organism>
<name>A0AAU7W5E9_9MICO</name>
<proteinExistence type="predicted"/>
<dbReference type="Pfam" id="PF13455">
    <property type="entry name" value="MUG113"/>
    <property type="match status" value="1"/>
</dbReference>
<dbReference type="AlphaFoldDB" id="A0AAU7W5E9"/>
<accession>A0AAU7W5E9</accession>
<evidence type="ECO:0000259" key="1">
    <source>
        <dbReference type="SMART" id="SM00974"/>
    </source>
</evidence>
<dbReference type="InterPro" id="IPR018306">
    <property type="entry name" value="Phage_T5_Orf172_DNA-bd"/>
</dbReference>
<protein>
    <submittedName>
        <fullName evidence="2">GIY-YIG nuclease family protein</fullName>
    </submittedName>
</protein>